<protein>
    <submittedName>
        <fullName evidence="1">Uncharacterized protein</fullName>
    </submittedName>
</protein>
<dbReference type="EMBL" id="MF668286">
    <property type="protein sequence ID" value="ASZ74994.1"/>
    <property type="molecule type" value="Genomic_DNA"/>
</dbReference>
<organism evidence="1 2">
    <name type="scientific">Rhodococcus phage Trina</name>
    <dbReference type="NCBI Taxonomy" id="2027905"/>
    <lineage>
        <taxon>Viruses</taxon>
        <taxon>Duplodnaviria</taxon>
        <taxon>Heunggongvirae</taxon>
        <taxon>Uroviricota</taxon>
        <taxon>Caudoviricetes</taxon>
        <taxon>Trinavirus</taxon>
        <taxon>Trinavirus trina</taxon>
    </lineage>
</organism>
<reference evidence="2" key="1">
    <citation type="submission" date="2017-08" db="EMBL/GenBank/DDBJ databases">
        <authorList>
            <person name="de Groot N.N."/>
        </authorList>
    </citation>
    <scope>NUCLEOTIDE SEQUENCE [LARGE SCALE GENOMIC DNA]</scope>
</reference>
<dbReference type="Proteomes" id="UP000231419">
    <property type="component" value="Segment"/>
</dbReference>
<proteinExistence type="predicted"/>
<name>A0A2D1ADU9_9CAUD</name>
<sequence>MSKLRIEASHEHLIAVLGPRYKGNYSLVLPGVIKSIDTVESDATETKSGFVLVHDGVTSGITGEVMEAVNKTQPGLRNRGRMLSMRKLALDIELHGKDSHFRWVDDVLTYKPDLFLLFDNGEWEPVRYAVRKAAQLDIPIKLIKIRKEQL</sequence>
<dbReference type="OrthoDB" id="38434at10239"/>
<keyword evidence="2" id="KW-1185">Reference proteome</keyword>
<gene>
    <name evidence="1" type="ORF">SEA_TRINA_215</name>
</gene>
<accession>A0A2D1ADU9</accession>
<evidence type="ECO:0000313" key="2">
    <source>
        <dbReference type="Proteomes" id="UP000231419"/>
    </source>
</evidence>
<evidence type="ECO:0000313" key="1">
    <source>
        <dbReference type="EMBL" id="ASZ74994.1"/>
    </source>
</evidence>